<evidence type="ECO:0000256" key="5">
    <source>
        <dbReference type="ARBA" id="ARBA00038359"/>
    </source>
</evidence>
<keyword evidence="4 7" id="KW-0472">Membrane</keyword>
<dbReference type="GO" id="GO:0016020">
    <property type="term" value="C:membrane"/>
    <property type="evidence" value="ECO:0007669"/>
    <property type="project" value="UniProtKB-SubCell"/>
</dbReference>
<comment type="similarity">
    <text evidence="5">Belongs to the SAT4 family.</text>
</comment>
<feature type="transmembrane region" description="Helical" evidence="7">
    <location>
        <begin position="149"/>
        <end position="170"/>
    </location>
</feature>
<feature type="transmembrane region" description="Helical" evidence="7">
    <location>
        <begin position="268"/>
        <end position="291"/>
    </location>
</feature>
<dbReference type="InterPro" id="IPR052337">
    <property type="entry name" value="SAT4-like"/>
</dbReference>
<reference evidence="9" key="2">
    <citation type="submission" date="2023-06" db="EMBL/GenBank/DDBJ databases">
        <authorList>
            <consortium name="Lawrence Berkeley National Laboratory"/>
            <person name="Haridas S."/>
            <person name="Hensen N."/>
            <person name="Bonometti L."/>
            <person name="Westerberg I."/>
            <person name="Brannstrom I.O."/>
            <person name="Guillou S."/>
            <person name="Cros-Aarteil S."/>
            <person name="Calhoun S."/>
            <person name="Kuo A."/>
            <person name="Mondo S."/>
            <person name="Pangilinan J."/>
            <person name="Riley R."/>
            <person name="Labutti K."/>
            <person name="Andreopoulos B."/>
            <person name="Lipzen A."/>
            <person name="Chen C."/>
            <person name="Yanf M."/>
            <person name="Daum C."/>
            <person name="Ng V."/>
            <person name="Clum A."/>
            <person name="Steindorff A."/>
            <person name="Ohm R."/>
            <person name="Martin F."/>
            <person name="Silar P."/>
            <person name="Natvig D."/>
            <person name="Lalanne C."/>
            <person name="Gautier V."/>
            <person name="Ament-Velasquez S.L."/>
            <person name="Kruys A."/>
            <person name="Hutchinson M.I."/>
            <person name="Powell A.J."/>
            <person name="Barry K."/>
            <person name="Miller A.N."/>
            <person name="Grigoriev I.V."/>
            <person name="Debuchy R."/>
            <person name="Gladieux P."/>
            <person name="Thoren M.H."/>
            <person name="Johannesson H."/>
        </authorList>
    </citation>
    <scope>NUCLEOTIDE SEQUENCE</scope>
    <source>
        <strain evidence="9">CBS 118394</strain>
    </source>
</reference>
<sequence>MSSSNSPSNKPEQFAPPGAAPTTPEELAALPHDNGAAKLNGAVWTLTAIAGTFLALRIYCKFLRHKGLWWDDIILIAAWVCITIECALLTVMTSLGYGLHIWDFDLNNMSRLLVIVNVAGSFSVTAAIWSKTSFAFTLLRLTDGWIKVFIWFIIVSMNIAMGLSALFPWVTCTPVQMAWDLTVTGTCWNPSVLVNYNIFSAAYSAAMDITLALLPWKIIWQLQMRQKERIGVAVAMSMGIFAGITGIVKTSKIPLMLSADFADGVDLFIWGNAESTITIIAASIPILRVLIRDVTNSRRYYRSDFTHRGTMSKLTGGSTGRQSHTLVVTISAGGPLNSHPDSGRKTHDDGSDKSILNNTGAGIEHSRVAAALARYDSIGVKPPPKQDNRRRFKVFIDRINRREWAYFHDGIQPTLMYNRTEMTLYDFTQLLKYEFGPKSNAHIEMCTVVGGKDDDEGPVAARMRVKTTVLTNSGLLMSSAQRKKFEYARHMVVYFSDKKICEISDLSDEDAKSRQPSRVLGLPGLRPPPPPLPIDMQQFYADYIACINATKGGEEVQKFCKQAGVVHNGARLALDRYCRLMSSAFDAIEDLQFVAHTVLHDEVRQLLAVRIDFTGTPVRPFGGGIPNGKTVVFSELVFYWLENGKISDVLSIVDWAGYRTQLIY</sequence>
<feature type="region of interest" description="Disordered" evidence="6">
    <location>
        <begin position="507"/>
        <end position="526"/>
    </location>
</feature>
<feature type="transmembrane region" description="Helical" evidence="7">
    <location>
        <begin position="72"/>
        <end position="97"/>
    </location>
</feature>
<feature type="transmembrane region" description="Helical" evidence="7">
    <location>
        <begin position="198"/>
        <end position="218"/>
    </location>
</feature>
<proteinExistence type="inferred from homology"/>
<feature type="domain" description="Rhodopsin" evidence="8">
    <location>
        <begin position="56"/>
        <end position="292"/>
    </location>
</feature>
<dbReference type="AlphaFoldDB" id="A0AAE0IP36"/>
<protein>
    <recommendedName>
        <fullName evidence="8">Rhodopsin domain-containing protein</fullName>
    </recommendedName>
</protein>
<evidence type="ECO:0000256" key="4">
    <source>
        <dbReference type="ARBA" id="ARBA00023136"/>
    </source>
</evidence>
<keyword evidence="3 7" id="KW-1133">Transmembrane helix</keyword>
<dbReference type="Pfam" id="PF20684">
    <property type="entry name" value="Fung_rhodopsin"/>
    <property type="match status" value="1"/>
</dbReference>
<name>A0AAE0IP36_9PEZI</name>
<dbReference type="InterPro" id="IPR049326">
    <property type="entry name" value="Rhodopsin_dom_fungi"/>
</dbReference>
<evidence type="ECO:0000256" key="1">
    <source>
        <dbReference type="ARBA" id="ARBA00004141"/>
    </source>
</evidence>
<reference evidence="9" key="1">
    <citation type="journal article" date="2023" name="Mol. Phylogenet. Evol.">
        <title>Genome-scale phylogeny and comparative genomics of the fungal order Sordariales.</title>
        <authorList>
            <person name="Hensen N."/>
            <person name="Bonometti L."/>
            <person name="Westerberg I."/>
            <person name="Brannstrom I.O."/>
            <person name="Guillou S."/>
            <person name="Cros-Aarteil S."/>
            <person name="Calhoun S."/>
            <person name="Haridas S."/>
            <person name="Kuo A."/>
            <person name="Mondo S."/>
            <person name="Pangilinan J."/>
            <person name="Riley R."/>
            <person name="LaButti K."/>
            <person name="Andreopoulos B."/>
            <person name="Lipzen A."/>
            <person name="Chen C."/>
            <person name="Yan M."/>
            <person name="Daum C."/>
            <person name="Ng V."/>
            <person name="Clum A."/>
            <person name="Steindorff A."/>
            <person name="Ohm R.A."/>
            <person name="Martin F."/>
            <person name="Silar P."/>
            <person name="Natvig D.O."/>
            <person name="Lalanne C."/>
            <person name="Gautier V."/>
            <person name="Ament-Velasquez S.L."/>
            <person name="Kruys A."/>
            <person name="Hutchinson M.I."/>
            <person name="Powell A.J."/>
            <person name="Barry K."/>
            <person name="Miller A.N."/>
            <person name="Grigoriev I.V."/>
            <person name="Debuchy R."/>
            <person name="Gladieux P."/>
            <person name="Hiltunen Thoren M."/>
            <person name="Johannesson H."/>
        </authorList>
    </citation>
    <scope>NUCLEOTIDE SEQUENCE</scope>
    <source>
        <strain evidence="9">CBS 118394</strain>
    </source>
</reference>
<dbReference type="EMBL" id="JAUEDM010000001">
    <property type="protein sequence ID" value="KAK3328721.1"/>
    <property type="molecule type" value="Genomic_DNA"/>
</dbReference>
<keyword evidence="10" id="KW-1185">Reference proteome</keyword>
<dbReference type="SUPFAM" id="SSF54427">
    <property type="entry name" value="NTF2-like"/>
    <property type="match status" value="1"/>
</dbReference>
<feature type="transmembrane region" description="Helical" evidence="7">
    <location>
        <begin position="230"/>
        <end position="248"/>
    </location>
</feature>
<evidence type="ECO:0000313" key="9">
    <source>
        <dbReference type="EMBL" id="KAK3328721.1"/>
    </source>
</evidence>
<organism evidence="9 10">
    <name type="scientific">Apodospora peruviana</name>
    <dbReference type="NCBI Taxonomy" id="516989"/>
    <lineage>
        <taxon>Eukaryota</taxon>
        <taxon>Fungi</taxon>
        <taxon>Dikarya</taxon>
        <taxon>Ascomycota</taxon>
        <taxon>Pezizomycotina</taxon>
        <taxon>Sordariomycetes</taxon>
        <taxon>Sordariomycetidae</taxon>
        <taxon>Sordariales</taxon>
        <taxon>Lasiosphaeriaceae</taxon>
        <taxon>Apodospora</taxon>
    </lineage>
</organism>
<feature type="transmembrane region" description="Helical" evidence="7">
    <location>
        <begin position="41"/>
        <end position="60"/>
    </location>
</feature>
<evidence type="ECO:0000256" key="2">
    <source>
        <dbReference type="ARBA" id="ARBA00022692"/>
    </source>
</evidence>
<dbReference type="Pfam" id="PF07366">
    <property type="entry name" value="SnoaL"/>
    <property type="match status" value="1"/>
</dbReference>
<evidence type="ECO:0000256" key="6">
    <source>
        <dbReference type="SAM" id="MobiDB-lite"/>
    </source>
</evidence>
<feature type="compositionally biased region" description="Polar residues" evidence="6">
    <location>
        <begin position="1"/>
        <end position="11"/>
    </location>
</feature>
<gene>
    <name evidence="9" type="ORF">B0H66DRAFT_578817</name>
</gene>
<accession>A0AAE0IP36</accession>
<dbReference type="Gene3D" id="3.10.450.50">
    <property type="match status" value="2"/>
</dbReference>
<dbReference type="PANTHER" id="PTHR33048">
    <property type="entry name" value="PTH11-LIKE INTEGRAL MEMBRANE PROTEIN (AFU_ORTHOLOGUE AFUA_5G11245)"/>
    <property type="match status" value="1"/>
</dbReference>
<dbReference type="InterPro" id="IPR032710">
    <property type="entry name" value="NTF2-like_dom_sf"/>
</dbReference>
<dbReference type="InterPro" id="IPR009959">
    <property type="entry name" value="Cyclase_SnoaL-like"/>
</dbReference>
<keyword evidence="2 7" id="KW-0812">Transmembrane</keyword>
<evidence type="ECO:0000259" key="8">
    <source>
        <dbReference type="Pfam" id="PF20684"/>
    </source>
</evidence>
<evidence type="ECO:0000256" key="3">
    <source>
        <dbReference type="ARBA" id="ARBA00022989"/>
    </source>
</evidence>
<feature type="region of interest" description="Disordered" evidence="6">
    <location>
        <begin position="1"/>
        <end position="21"/>
    </location>
</feature>
<feature type="compositionally biased region" description="Basic and acidic residues" evidence="6">
    <location>
        <begin position="341"/>
        <end position="352"/>
    </location>
</feature>
<feature type="region of interest" description="Disordered" evidence="6">
    <location>
        <begin position="332"/>
        <end position="358"/>
    </location>
</feature>
<dbReference type="PANTHER" id="PTHR33048:SF42">
    <property type="entry name" value="INTEGRAL MEMBRANE PROTEIN"/>
    <property type="match status" value="1"/>
</dbReference>
<comment type="caution">
    <text evidence="9">The sequence shown here is derived from an EMBL/GenBank/DDBJ whole genome shotgun (WGS) entry which is preliminary data.</text>
</comment>
<feature type="transmembrane region" description="Helical" evidence="7">
    <location>
        <begin position="109"/>
        <end position="129"/>
    </location>
</feature>
<dbReference type="GO" id="GO:0030638">
    <property type="term" value="P:polyketide metabolic process"/>
    <property type="evidence" value="ECO:0007669"/>
    <property type="project" value="InterPro"/>
</dbReference>
<evidence type="ECO:0000256" key="7">
    <source>
        <dbReference type="SAM" id="Phobius"/>
    </source>
</evidence>
<dbReference type="Proteomes" id="UP001283341">
    <property type="component" value="Unassembled WGS sequence"/>
</dbReference>
<comment type="subcellular location">
    <subcellularLocation>
        <location evidence="1">Membrane</location>
        <topology evidence="1">Multi-pass membrane protein</topology>
    </subcellularLocation>
</comment>
<evidence type="ECO:0000313" key="10">
    <source>
        <dbReference type="Proteomes" id="UP001283341"/>
    </source>
</evidence>